<dbReference type="CDD" id="cd12148">
    <property type="entry name" value="fungal_TF_MHR"/>
    <property type="match status" value="1"/>
</dbReference>
<keyword evidence="2" id="KW-0862">Zinc</keyword>
<dbReference type="InterPro" id="IPR036864">
    <property type="entry name" value="Zn2-C6_fun-type_DNA-bd_sf"/>
</dbReference>
<name>A0A9P9ATP6_9HYPO</name>
<keyword evidence="3" id="KW-0805">Transcription regulation</keyword>
<keyword evidence="6" id="KW-0539">Nucleus</keyword>
<keyword evidence="10" id="KW-1185">Reference proteome</keyword>
<feature type="compositionally biased region" description="Low complexity" evidence="7">
    <location>
        <begin position="185"/>
        <end position="202"/>
    </location>
</feature>
<dbReference type="PROSITE" id="PS00463">
    <property type="entry name" value="ZN2_CY6_FUNGAL_1"/>
    <property type="match status" value="1"/>
</dbReference>
<dbReference type="SUPFAM" id="SSF57701">
    <property type="entry name" value="Zn2/Cys6 DNA-binding domain"/>
    <property type="match status" value="1"/>
</dbReference>
<dbReference type="PANTHER" id="PTHR31944:SF129">
    <property type="entry name" value="ASPYRIDONES CLUSTER REGULATOR APDR-RELATED"/>
    <property type="match status" value="1"/>
</dbReference>
<feature type="region of interest" description="Disordered" evidence="7">
    <location>
        <begin position="133"/>
        <end position="213"/>
    </location>
</feature>
<proteinExistence type="predicted"/>
<evidence type="ECO:0000256" key="1">
    <source>
        <dbReference type="ARBA" id="ARBA00022723"/>
    </source>
</evidence>
<keyword evidence="4" id="KW-0238">DNA-binding</keyword>
<protein>
    <recommendedName>
        <fullName evidence="8">Zn(2)-C6 fungal-type domain-containing protein</fullName>
    </recommendedName>
</protein>
<feature type="domain" description="Zn(2)-C6 fungal-type" evidence="8">
    <location>
        <begin position="15"/>
        <end position="46"/>
    </location>
</feature>
<reference evidence="9 10" key="1">
    <citation type="journal article" date="2021" name="Nat. Commun.">
        <title>Genetic determinants of endophytism in the Arabidopsis root mycobiome.</title>
        <authorList>
            <person name="Mesny F."/>
            <person name="Miyauchi S."/>
            <person name="Thiergart T."/>
            <person name="Pickel B."/>
            <person name="Atanasova L."/>
            <person name="Karlsson M."/>
            <person name="Huettel B."/>
            <person name="Barry K.W."/>
            <person name="Haridas S."/>
            <person name="Chen C."/>
            <person name="Bauer D."/>
            <person name="Andreopoulos W."/>
            <person name="Pangilinan J."/>
            <person name="LaButti K."/>
            <person name="Riley R."/>
            <person name="Lipzen A."/>
            <person name="Clum A."/>
            <person name="Drula E."/>
            <person name="Henrissat B."/>
            <person name="Kohler A."/>
            <person name="Grigoriev I.V."/>
            <person name="Martin F.M."/>
            <person name="Hacquard S."/>
        </authorList>
    </citation>
    <scope>NUCLEOTIDE SEQUENCE [LARGE SCALE GENOMIC DNA]</scope>
    <source>
        <strain evidence="9 10">MPI-CAGE-CH-0241</strain>
    </source>
</reference>
<keyword evidence="5" id="KW-0804">Transcription</keyword>
<dbReference type="Pfam" id="PF00172">
    <property type="entry name" value="Zn_clus"/>
    <property type="match status" value="1"/>
</dbReference>
<evidence type="ECO:0000256" key="7">
    <source>
        <dbReference type="SAM" id="MobiDB-lite"/>
    </source>
</evidence>
<dbReference type="OrthoDB" id="4337792at2759"/>
<dbReference type="Gene3D" id="4.10.240.10">
    <property type="entry name" value="Zn(2)-C6 fungal-type DNA-binding domain"/>
    <property type="match status" value="1"/>
</dbReference>
<dbReference type="Pfam" id="PF04082">
    <property type="entry name" value="Fungal_trans"/>
    <property type="match status" value="1"/>
</dbReference>
<dbReference type="EMBL" id="JAGPYM010000008">
    <property type="protein sequence ID" value="KAH6891326.1"/>
    <property type="molecule type" value="Genomic_DNA"/>
</dbReference>
<dbReference type="InterPro" id="IPR007219">
    <property type="entry name" value="XnlR_reg_dom"/>
</dbReference>
<feature type="compositionally biased region" description="Low complexity" evidence="7">
    <location>
        <begin position="155"/>
        <end position="177"/>
    </location>
</feature>
<dbReference type="PROSITE" id="PS50048">
    <property type="entry name" value="ZN2_CY6_FUNGAL_2"/>
    <property type="match status" value="1"/>
</dbReference>
<dbReference type="InterPro" id="IPR001138">
    <property type="entry name" value="Zn2Cys6_DnaBD"/>
</dbReference>
<evidence type="ECO:0000256" key="3">
    <source>
        <dbReference type="ARBA" id="ARBA00023015"/>
    </source>
</evidence>
<dbReference type="SMART" id="SM00066">
    <property type="entry name" value="GAL4"/>
    <property type="match status" value="1"/>
</dbReference>
<evidence type="ECO:0000313" key="9">
    <source>
        <dbReference type="EMBL" id="KAH6891326.1"/>
    </source>
</evidence>
<dbReference type="PANTHER" id="PTHR31944">
    <property type="entry name" value="HEME-RESPONSIVE ZINC FINGER TRANSCRIPTION FACTOR HAP1"/>
    <property type="match status" value="1"/>
</dbReference>
<evidence type="ECO:0000256" key="2">
    <source>
        <dbReference type="ARBA" id="ARBA00022833"/>
    </source>
</evidence>
<evidence type="ECO:0000256" key="4">
    <source>
        <dbReference type="ARBA" id="ARBA00023125"/>
    </source>
</evidence>
<dbReference type="AlphaFoldDB" id="A0A9P9ATP6"/>
<comment type="caution">
    <text evidence="9">The sequence shown here is derived from an EMBL/GenBank/DDBJ whole genome shotgun (WGS) entry which is preliminary data.</text>
</comment>
<dbReference type="GO" id="GO:0008270">
    <property type="term" value="F:zinc ion binding"/>
    <property type="evidence" value="ECO:0007669"/>
    <property type="project" value="InterPro"/>
</dbReference>
<evidence type="ECO:0000256" key="5">
    <source>
        <dbReference type="ARBA" id="ARBA00023163"/>
    </source>
</evidence>
<dbReference type="GO" id="GO:0006351">
    <property type="term" value="P:DNA-templated transcription"/>
    <property type="evidence" value="ECO:0007669"/>
    <property type="project" value="InterPro"/>
</dbReference>
<sequence>MDPGPAHKRRRPAVACTECRRRKVRCDRASPCGPCSKSPLGLRCVYNNSNPSLERMQQDVFAQMSYRQSILKPSFQENMGDLDMFSMDMAYMNDDADSGFIDYLSLGIPDATNEPTDMSMTGFDNDALAWTGKGGHASRAPSSVLSSTPQLSWDSRSAAGSRLSGTSGLSSAPASSGSGAGAPGGSTNRNSDSPSPSSGSSPTDHVDAAQATPTAGERDKLWYHAFARCRRLRFLRGIVHPQLDIDAVQLPDNDAVRSLIKTFTKLDRASQRQIESRALSSHNVLGWPANMPLPAGTGRALLPPRTTCDVLLDTYINTFESVLRILHVPTLRRDYDRFWLNPASQSVDEDETFACKLMILMALGSCVCSSRHVLDDSERAQGVSLRQQARGWIAHARQWLGSKIFARADLDTAQIMCLLALARHTHQHTIPKGAVWVPGDHDLTRIGIQMGLHREPKTRFPNMSPKEAELRRRLWATMLELSLQLCFDEGLPAPISPESYDCEPPSSITDEELEVGLLLSNTPSLSKRSNYTPSIVQVLLACTQRLRLRILEMVNAPGASKAYEESHQLASELNAACHKNLDMLRSMKATNFQIKLLDVFTRPFVLALHEPFADQATSNPAYYYSRKMRMEVSALLLANPLLGVPASTSSSSLVELAGPTATSIPPGIDACAALSTQGHGHFALVQRQATAALCLDLISELEEKSFPVTDGAGWRQLRDAVRSAVCMFESRVRAAEGTHSTHEFLFFACAEAYIEAMLQGCRSRDADQAIAEAARTALAVCCEVMRRQRRGSPPGDDEEEALMWTHSDHENTMGSDGEMA</sequence>
<accession>A0A9P9ATP6</accession>
<evidence type="ECO:0000256" key="6">
    <source>
        <dbReference type="ARBA" id="ARBA00023242"/>
    </source>
</evidence>
<dbReference type="Proteomes" id="UP000777438">
    <property type="component" value="Unassembled WGS sequence"/>
</dbReference>
<dbReference type="GO" id="GO:0005634">
    <property type="term" value="C:nucleus"/>
    <property type="evidence" value="ECO:0007669"/>
    <property type="project" value="TreeGrafter"/>
</dbReference>
<gene>
    <name evidence="9" type="ORF">B0T10DRAFT_484996</name>
</gene>
<evidence type="ECO:0000313" key="10">
    <source>
        <dbReference type="Proteomes" id="UP000777438"/>
    </source>
</evidence>
<dbReference type="InterPro" id="IPR051430">
    <property type="entry name" value="Fungal_TF_Env_Response"/>
</dbReference>
<dbReference type="GO" id="GO:0000978">
    <property type="term" value="F:RNA polymerase II cis-regulatory region sequence-specific DNA binding"/>
    <property type="evidence" value="ECO:0007669"/>
    <property type="project" value="TreeGrafter"/>
</dbReference>
<feature type="compositionally biased region" description="Polar residues" evidence="7">
    <location>
        <begin position="140"/>
        <end position="154"/>
    </location>
</feature>
<evidence type="ECO:0000259" key="8">
    <source>
        <dbReference type="PROSITE" id="PS50048"/>
    </source>
</evidence>
<keyword evidence="1" id="KW-0479">Metal-binding</keyword>
<dbReference type="GO" id="GO:0001228">
    <property type="term" value="F:DNA-binding transcription activator activity, RNA polymerase II-specific"/>
    <property type="evidence" value="ECO:0007669"/>
    <property type="project" value="TreeGrafter"/>
</dbReference>
<dbReference type="CDD" id="cd00067">
    <property type="entry name" value="GAL4"/>
    <property type="match status" value="1"/>
</dbReference>
<organism evidence="9 10">
    <name type="scientific">Thelonectria olida</name>
    <dbReference type="NCBI Taxonomy" id="1576542"/>
    <lineage>
        <taxon>Eukaryota</taxon>
        <taxon>Fungi</taxon>
        <taxon>Dikarya</taxon>
        <taxon>Ascomycota</taxon>
        <taxon>Pezizomycotina</taxon>
        <taxon>Sordariomycetes</taxon>
        <taxon>Hypocreomycetidae</taxon>
        <taxon>Hypocreales</taxon>
        <taxon>Nectriaceae</taxon>
        <taxon>Thelonectria</taxon>
    </lineage>
</organism>